<sequence length="112" mass="13347">MLQITYLTFCILGTILPYSQFILFLMEHGFDFQLFFEQLFSNRIASFSAMDLIVSSVIFWTFVFVEGRRLEMKNLWIYIVSNLLVGVSLALPLFLLMRERKQQQKHNYQFNS</sequence>
<proteinExistence type="predicted"/>
<keyword evidence="1" id="KW-0812">Transmembrane</keyword>
<evidence type="ECO:0000313" key="2">
    <source>
        <dbReference type="EMBL" id="MFB2876237.1"/>
    </source>
</evidence>
<dbReference type="Proteomes" id="UP001576774">
    <property type="component" value="Unassembled WGS sequence"/>
</dbReference>
<evidence type="ECO:0000256" key="1">
    <source>
        <dbReference type="SAM" id="Phobius"/>
    </source>
</evidence>
<comment type="caution">
    <text evidence="2">The sequence shown here is derived from an EMBL/GenBank/DDBJ whole genome shotgun (WGS) entry which is preliminary data.</text>
</comment>
<gene>
    <name evidence="2" type="ORF">ACE1CC_05035</name>
</gene>
<feature type="transmembrane region" description="Helical" evidence="1">
    <location>
        <begin position="6"/>
        <end position="24"/>
    </location>
</feature>
<keyword evidence="3" id="KW-1185">Reference proteome</keyword>
<feature type="transmembrane region" description="Helical" evidence="1">
    <location>
        <begin position="75"/>
        <end position="96"/>
    </location>
</feature>
<evidence type="ECO:0000313" key="3">
    <source>
        <dbReference type="Proteomes" id="UP001576774"/>
    </source>
</evidence>
<protein>
    <submittedName>
        <fullName evidence="2">DUF2834 domain-containing protein</fullName>
    </submittedName>
</protein>
<name>A0ABV4X1B5_9CYAN</name>
<keyword evidence="1" id="KW-1133">Transmembrane helix</keyword>
<feature type="transmembrane region" description="Helical" evidence="1">
    <location>
        <begin position="44"/>
        <end position="63"/>
    </location>
</feature>
<organism evidence="2 3">
    <name type="scientific">Floridaenema aerugineum BLCC-F46</name>
    <dbReference type="NCBI Taxonomy" id="3153654"/>
    <lineage>
        <taxon>Bacteria</taxon>
        <taxon>Bacillati</taxon>
        <taxon>Cyanobacteriota</taxon>
        <taxon>Cyanophyceae</taxon>
        <taxon>Oscillatoriophycideae</taxon>
        <taxon>Aerosakkonematales</taxon>
        <taxon>Aerosakkonemataceae</taxon>
        <taxon>Floridanema</taxon>
        <taxon>Floridanema aerugineum</taxon>
    </lineage>
</organism>
<accession>A0ABV4X1B5</accession>
<dbReference type="InterPro" id="IPR021362">
    <property type="entry name" value="DUF2834"/>
</dbReference>
<dbReference type="Pfam" id="PF11196">
    <property type="entry name" value="DUF2834"/>
    <property type="match status" value="1"/>
</dbReference>
<keyword evidence="1" id="KW-0472">Membrane</keyword>
<reference evidence="2 3" key="1">
    <citation type="submission" date="2024-09" db="EMBL/GenBank/DDBJ databases">
        <title>Floridaenema gen nov. (Aerosakkonemataceae, Aerosakkonematales ord. nov., Cyanobacteria) from benthic tropical and subtropical fresh waters, with the description of four new species.</title>
        <authorList>
            <person name="Moretto J.A."/>
            <person name="Berthold D.E."/>
            <person name="Lefler F.W."/>
            <person name="Huang I.-S."/>
            <person name="Laughinghouse H. IV."/>
        </authorList>
    </citation>
    <scope>NUCLEOTIDE SEQUENCE [LARGE SCALE GENOMIC DNA]</scope>
    <source>
        <strain evidence="2 3">BLCC-F46</strain>
    </source>
</reference>
<dbReference type="EMBL" id="JBHFNQ010000043">
    <property type="protein sequence ID" value="MFB2876237.1"/>
    <property type="molecule type" value="Genomic_DNA"/>
</dbReference>
<dbReference type="RefSeq" id="WP_413269377.1">
    <property type="nucleotide sequence ID" value="NZ_JBHFNQ010000043.1"/>
</dbReference>